<keyword evidence="2" id="KW-1185">Reference proteome</keyword>
<dbReference type="RefSeq" id="WP_212590775.1">
    <property type="nucleotide sequence ID" value="NZ_FQXD01000012.1"/>
</dbReference>
<gene>
    <name evidence="1" type="ORF">SAMN05421807_112118</name>
</gene>
<reference evidence="2" key="1">
    <citation type="submission" date="2016-11" db="EMBL/GenBank/DDBJ databases">
        <authorList>
            <person name="Varghese N."/>
            <person name="Submissions S."/>
        </authorList>
    </citation>
    <scope>NUCLEOTIDE SEQUENCE [LARGE SCALE GENOMIC DNA]</scope>
    <source>
        <strain evidence="2">CGMCC 1.6496</strain>
    </source>
</reference>
<organism evidence="1 2">
    <name type="scientific">Virgibacillus chiguensis</name>
    <dbReference type="NCBI Taxonomy" id="411959"/>
    <lineage>
        <taxon>Bacteria</taxon>
        <taxon>Bacillati</taxon>
        <taxon>Bacillota</taxon>
        <taxon>Bacilli</taxon>
        <taxon>Bacillales</taxon>
        <taxon>Bacillaceae</taxon>
        <taxon>Virgibacillus</taxon>
    </lineage>
</organism>
<proteinExistence type="predicted"/>
<dbReference type="Proteomes" id="UP000184079">
    <property type="component" value="Unassembled WGS sequence"/>
</dbReference>
<protein>
    <submittedName>
        <fullName evidence="1">Uncharacterized protein</fullName>
    </submittedName>
</protein>
<dbReference type="AlphaFoldDB" id="A0A1M5VH66"/>
<dbReference type="EMBL" id="FQXD01000012">
    <property type="protein sequence ID" value="SHH74566.1"/>
    <property type="molecule type" value="Genomic_DNA"/>
</dbReference>
<accession>A0A1M5VH66</accession>
<name>A0A1M5VH66_9BACI</name>
<evidence type="ECO:0000313" key="2">
    <source>
        <dbReference type="Proteomes" id="UP000184079"/>
    </source>
</evidence>
<sequence length="53" mass="6166">MDISIELERIIAIYFNGHNYIVDGVELSREESRLIAYSLIHTLQLMEMIVKGK</sequence>
<evidence type="ECO:0000313" key="1">
    <source>
        <dbReference type="EMBL" id="SHH74566.1"/>
    </source>
</evidence>